<protein>
    <submittedName>
        <fullName evidence="1">Uncharacterized protein</fullName>
    </submittedName>
</protein>
<evidence type="ECO:0000313" key="1">
    <source>
        <dbReference type="EMBL" id="NMB91234.1"/>
    </source>
</evidence>
<sequence length="241" mass="28533">MNIRIEDKVDLEEIGDKNTQQYVNVCSLVDNFQFLKKVKQVREALGLRKMLSYKNAKKWINTRRKYIKKNPDANYPVNDRYMKLLLCTSNLKQRFRRGDSFTDVIKYTILCGKVTDNELPTKTSYCFIYPFEDEYTLELDSPMVAILIDQETQLEEVEKLIKTKARILFKQIDKSRKLPKREHDELIRHRKWYWQHYALKMSYNKIASEDGCISKQGVVDALEDYTKLVGFKPPVSLKKAL</sequence>
<reference evidence="1 2" key="1">
    <citation type="journal article" date="2020" name="Biotechnol. Biofuels">
        <title>New insights from the biogas microbiome by comprehensive genome-resolved metagenomics of nearly 1600 species originating from multiple anaerobic digesters.</title>
        <authorList>
            <person name="Campanaro S."/>
            <person name="Treu L."/>
            <person name="Rodriguez-R L.M."/>
            <person name="Kovalovszki A."/>
            <person name="Ziels R.M."/>
            <person name="Maus I."/>
            <person name="Zhu X."/>
            <person name="Kougias P.G."/>
            <person name="Basile A."/>
            <person name="Luo G."/>
            <person name="Schluter A."/>
            <person name="Konstantinidis K.T."/>
            <person name="Angelidaki I."/>
        </authorList>
    </citation>
    <scope>NUCLEOTIDE SEQUENCE [LARGE SCALE GENOMIC DNA]</scope>
    <source>
        <strain evidence="1">AS27yjCOA_202</strain>
    </source>
</reference>
<dbReference type="Proteomes" id="UP000590542">
    <property type="component" value="Unassembled WGS sequence"/>
</dbReference>
<accession>A0A7X9E688</accession>
<comment type="caution">
    <text evidence="1">The sequence shown here is derived from an EMBL/GenBank/DDBJ whole genome shotgun (WGS) entry which is preliminary data.</text>
</comment>
<dbReference type="EMBL" id="JAAZNV010000003">
    <property type="protein sequence ID" value="NMB91234.1"/>
    <property type="molecule type" value="Genomic_DNA"/>
</dbReference>
<gene>
    <name evidence="1" type="ORF">GYA37_00090</name>
</gene>
<evidence type="ECO:0000313" key="2">
    <source>
        <dbReference type="Proteomes" id="UP000590542"/>
    </source>
</evidence>
<dbReference type="AlphaFoldDB" id="A0A7X9E688"/>
<proteinExistence type="predicted"/>
<organism evidence="1 2">
    <name type="scientific">candidate division WWE3 bacterium</name>
    <dbReference type="NCBI Taxonomy" id="2053526"/>
    <lineage>
        <taxon>Bacteria</taxon>
        <taxon>Katanobacteria</taxon>
    </lineage>
</organism>
<name>A0A7X9E688_UNCKA</name>